<gene>
    <name evidence="6" type="ORF">DCAR_0207181</name>
</gene>
<proteinExistence type="predicted"/>
<evidence type="ECO:0000256" key="2">
    <source>
        <dbReference type="ARBA" id="ARBA00022771"/>
    </source>
</evidence>
<dbReference type="InterPro" id="IPR036236">
    <property type="entry name" value="Znf_C2H2_sf"/>
</dbReference>
<dbReference type="SMART" id="SM00614">
    <property type="entry name" value="ZnF_BED"/>
    <property type="match status" value="1"/>
</dbReference>
<evidence type="ECO:0000313" key="6">
    <source>
        <dbReference type="EMBL" id="WOG87948.1"/>
    </source>
</evidence>
<evidence type="ECO:0000256" key="1">
    <source>
        <dbReference type="ARBA" id="ARBA00022723"/>
    </source>
</evidence>
<dbReference type="Proteomes" id="UP000077755">
    <property type="component" value="Chromosome 2"/>
</dbReference>
<dbReference type="GO" id="GO:0008270">
    <property type="term" value="F:zinc ion binding"/>
    <property type="evidence" value="ECO:0007669"/>
    <property type="project" value="UniProtKB-KW"/>
</dbReference>
<dbReference type="InterPro" id="IPR053031">
    <property type="entry name" value="Cuticle_assoc_protein"/>
</dbReference>
<name>A0AAF0WGJ4_DAUCS</name>
<organism evidence="6 7">
    <name type="scientific">Daucus carota subsp. sativus</name>
    <name type="common">Carrot</name>
    <dbReference type="NCBI Taxonomy" id="79200"/>
    <lineage>
        <taxon>Eukaryota</taxon>
        <taxon>Viridiplantae</taxon>
        <taxon>Streptophyta</taxon>
        <taxon>Embryophyta</taxon>
        <taxon>Tracheophyta</taxon>
        <taxon>Spermatophyta</taxon>
        <taxon>Magnoliopsida</taxon>
        <taxon>eudicotyledons</taxon>
        <taxon>Gunneridae</taxon>
        <taxon>Pentapetalae</taxon>
        <taxon>asterids</taxon>
        <taxon>campanulids</taxon>
        <taxon>Apiales</taxon>
        <taxon>Apiaceae</taxon>
        <taxon>Apioideae</taxon>
        <taxon>Scandiceae</taxon>
        <taxon>Daucinae</taxon>
        <taxon>Daucus</taxon>
        <taxon>Daucus sect. Daucus</taxon>
    </lineage>
</organism>
<dbReference type="GO" id="GO:1990837">
    <property type="term" value="F:sequence-specific double-stranded DNA binding"/>
    <property type="evidence" value="ECO:0007669"/>
    <property type="project" value="TreeGrafter"/>
</dbReference>
<dbReference type="SUPFAM" id="SSF57667">
    <property type="entry name" value="beta-beta-alpha zinc fingers"/>
    <property type="match status" value="1"/>
</dbReference>
<dbReference type="GO" id="GO:0006357">
    <property type="term" value="P:regulation of transcription by RNA polymerase II"/>
    <property type="evidence" value="ECO:0007669"/>
    <property type="project" value="TreeGrafter"/>
</dbReference>
<dbReference type="InterPro" id="IPR003656">
    <property type="entry name" value="Znf_BED"/>
</dbReference>
<reference evidence="6" key="2">
    <citation type="submission" date="2022-03" db="EMBL/GenBank/DDBJ databases">
        <title>Draft title - Genomic analysis of global carrot germplasm unveils the trajectory of domestication and the origin of high carotenoid orange carrot.</title>
        <authorList>
            <person name="Iorizzo M."/>
            <person name="Ellison S."/>
            <person name="Senalik D."/>
            <person name="Macko-Podgorni A."/>
            <person name="Grzebelus D."/>
            <person name="Bostan H."/>
            <person name="Rolling W."/>
            <person name="Curaba J."/>
            <person name="Simon P."/>
        </authorList>
    </citation>
    <scope>NUCLEOTIDE SEQUENCE</scope>
    <source>
        <tissue evidence="6">Leaf</tissue>
    </source>
</reference>
<dbReference type="PANTHER" id="PTHR34396:SF27">
    <property type="entry name" value="OS08G0208700 PROTEIN"/>
    <property type="match status" value="1"/>
</dbReference>
<evidence type="ECO:0000256" key="3">
    <source>
        <dbReference type="ARBA" id="ARBA00022833"/>
    </source>
</evidence>
<evidence type="ECO:0000313" key="7">
    <source>
        <dbReference type="Proteomes" id="UP000077755"/>
    </source>
</evidence>
<reference evidence="6" key="1">
    <citation type="journal article" date="2016" name="Nat. Genet.">
        <title>A high-quality carrot genome assembly provides new insights into carotenoid accumulation and asterid genome evolution.</title>
        <authorList>
            <person name="Iorizzo M."/>
            <person name="Ellison S."/>
            <person name="Senalik D."/>
            <person name="Zeng P."/>
            <person name="Satapoomin P."/>
            <person name="Huang J."/>
            <person name="Bowman M."/>
            <person name="Iovene M."/>
            <person name="Sanseverino W."/>
            <person name="Cavagnaro P."/>
            <person name="Yildiz M."/>
            <person name="Macko-Podgorni A."/>
            <person name="Moranska E."/>
            <person name="Grzebelus E."/>
            <person name="Grzebelus D."/>
            <person name="Ashrafi H."/>
            <person name="Zheng Z."/>
            <person name="Cheng S."/>
            <person name="Spooner D."/>
            <person name="Van Deynze A."/>
            <person name="Simon P."/>
        </authorList>
    </citation>
    <scope>NUCLEOTIDE SEQUENCE</scope>
    <source>
        <tissue evidence="6">Leaf</tissue>
    </source>
</reference>
<sequence length="177" mass="20815">MQLNDWFQFFFSCNFEQWHNETHKTKTSVWGILMMLKLKLKQAQRKKRKTMKERSEVWDHFTKFTDAKGCLRAKCNYSEKVYYSDPSTNGTSALSKHLKSCKKLPLSGESKQTQSSLHSVGGNECIFKKRHFDQKTSRHKLAAMIIIDELPFRFVEGEGFKDFMNTTQPLFKMPSRL</sequence>
<dbReference type="GO" id="GO:0005634">
    <property type="term" value="C:nucleus"/>
    <property type="evidence" value="ECO:0007669"/>
    <property type="project" value="TreeGrafter"/>
</dbReference>
<keyword evidence="2 4" id="KW-0863">Zinc-finger</keyword>
<keyword evidence="1" id="KW-0479">Metal-binding</keyword>
<dbReference type="Pfam" id="PF02892">
    <property type="entry name" value="zf-BED"/>
    <property type="match status" value="1"/>
</dbReference>
<evidence type="ECO:0000256" key="4">
    <source>
        <dbReference type="PROSITE-ProRule" id="PRU00027"/>
    </source>
</evidence>
<dbReference type="SUPFAM" id="SSF140996">
    <property type="entry name" value="Hermes dimerisation domain"/>
    <property type="match status" value="1"/>
</dbReference>
<accession>A0AAF0WGJ4</accession>
<feature type="domain" description="BED-type" evidence="5">
    <location>
        <begin position="52"/>
        <end position="108"/>
    </location>
</feature>
<dbReference type="PROSITE" id="PS50808">
    <property type="entry name" value="ZF_BED"/>
    <property type="match status" value="1"/>
</dbReference>
<keyword evidence="3" id="KW-0862">Zinc</keyword>
<dbReference type="PANTHER" id="PTHR34396">
    <property type="entry name" value="OS03G0264950 PROTEIN-RELATED"/>
    <property type="match status" value="1"/>
</dbReference>
<keyword evidence="7" id="KW-1185">Reference proteome</keyword>
<protein>
    <recommendedName>
        <fullName evidence="5">BED-type domain-containing protein</fullName>
    </recommendedName>
</protein>
<dbReference type="EMBL" id="CP093344">
    <property type="protein sequence ID" value="WOG87948.1"/>
    <property type="molecule type" value="Genomic_DNA"/>
</dbReference>
<evidence type="ECO:0000259" key="5">
    <source>
        <dbReference type="PROSITE" id="PS50808"/>
    </source>
</evidence>
<dbReference type="AlphaFoldDB" id="A0AAF0WGJ4"/>